<dbReference type="SUPFAM" id="SSF50044">
    <property type="entry name" value="SH3-domain"/>
    <property type="match status" value="1"/>
</dbReference>
<reference evidence="3" key="1">
    <citation type="journal article" date="2023" name="Mol. Phylogenet. Evol.">
        <title>Genome-scale phylogeny and comparative genomics of the fungal order Sordariales.</title>
        <authorList>
            <person name="Hensen N."/>
            <person name="Bonometti L."/>
            <person name="Westerberg I."/>
            <person name="Brannstrom I.O."/>
            <person name="Guillou S."/>
            <person name="Cros-Aarteil S."/>
            <person name="Calhoun S."/>
            <person name="Haridas S."/>
            <person name="Kuo A."/>
            <person name="Mondo S."/>
            <person name="Pangilinan J."/>
            <person name="Riley R."/>
            <person name="LaButti K."/>
            <person name="Andreopoulos B."/>
            <person name="Lipzen A."/>
            <person name="Chen C."/>
            <person name="Yan M."/>
            <person name="Daum C."/>
            <person name="Ng V."/>
            <person name="Clum A."/>
            <person name="Steindorff A."/>
            <person name="Ohm R.A."/>
            <person name="Martin F."/>
            <person name="Silar P."/>
            <person name="Natvig D.O."/>
            <person name="Lalanne C."/>
            <person name="Gautier V."/>
            <person name="Ament-Velasquez S.L."/>
            <person name="Kruys A."/>
            <person name="Hutchinson M.I."/>
            <person name="Powell A.J."/>
            <person name="Barry K."/>
            <person name="Miller A.N."/>
            <person name="Grigoriev I.V."/>
            <person name="Debuchy R."/>
            <person name="Gladieux P."/>
            <person name="Hiltunen Thoren M."/>
            <person name="Johannesson H."/>
        </authorList>
    </citation>
    <scope>NUCLEOTIDE SEQUENCE [LARGE SCALE GENOMIC DNA]</scope>
    <source>
        <strain evidence="3">CBS 340.73</strain>
    </source>
</reference>
<evidence type="ECO:0008006" key="4">
    <source>
        <dbReference type="Google" id="ProtNLM"/>
    </source>
</evidence>
<organism evidence="2 3">
    <name type="scientific">Diplogelasinospora grovesii</name>
    <dbReference type="NCBI Taxonomy" id="303347"/>
    <lineage>
        <taxon>Eukaryota</taxon>
        <taxon>Fungi</taxon>
        <taxon>Dikarya</taxon>
        <taxon>Ascomycota</taxon>
        <taxon>Pezizomycotina</taxon>
        <taxon>Sordariomycetes</taxon>
        <taxon>Sordariomycetidae</taxon>
        <taxon>Sordariales</taxon>
        <taxon>Diplogelasinosporaceae</taxon>
        <taxon>Diplogelasinospora</taxon>
    </lineage>
</organism>
<gene>
    <name evidence="2" type="ORF">QBC46DRAFT_434767</name>
</gene>
<feature type="region of interest" description="Disordered" evidence="1">
    <location>
        <begin position="832"/>
        <end position="854"/>
    </location>
</feature>
<dbReference type="InterPro" id="IPR036028">
    <property type="entry name" value="SH3-like_dom_sf"/>
</dbReference>
<sequence>MAVDIEELILAPFREVVERAKEAVANAEAAAEDDEEASKRMVKAGKAVLREGERALKRLQPLWDSQVEKFGDTFKAGMSKSDEIEEERRKLEDLLYDFEDFTELDTFDEERYTEVQSATKALALHVLDIIKRLKIDGVPISPPPVRAPSFPPLPPLPPLPLASRPSSRTLSAATRPLTISRRDSLPSAADQAVSPTERRQSGGGGPAFRKRTPLETKRLTPQGLLRSDTKVSHASPTYSVDSLPPYSSRESRLVPPPLDVTRVIEIPQVPPLPQPPHNITLTPLSERPRRQPGNRRLAPEDSERIAERPIERRPSMPNVLGTDGGQVRIANEPSSPASTAPSSALDIPSFPLPRTTAWVSDQASVTGSRGRPVPVREPVVLPMRETAIPEDEAVTTPTHTDMINFDSPLSHFISKLNRTNGRTSSLAQRSEIGHPGPPSLPSAAEFDEGLMVAEDWTTVVSDGANSQGQRHLSTMPSREADCSIGSKSSLYQLKGFCDGAQAYKQGGHWEGIKKTVGYVAGATAHIGRCISCGYAHHYDELSLDVDRDPKANFNNSGVRFRIRILYKSHLAAQKMTEAYYACLFCAQTGATVREGDATVFASSDALFRHLAHHPQPLPEVPGVTVLYGKDFANDDPRLNDFDLHFVNPPIPGSGIPGSGIPGGVAQEVANLPIATAKTSHIQRYGEKKLPRPDGIGEKDLLQFFVGARIIGVEFPVRWGGKWASGWHDGVWGAFPAKSIDIEKPRKNEIPPLLQTGAGAYSVSVTTRWKWNPSDAADKGWLTFGQGETISNVGWLFKEHWCWSGTNSKGKFGVFPRSHVNFDSIDENASPILRPGSSRSMRSTRSKRRDEKSSGVRKFFGRSRAVSSSAASSISGVSGIVEIIM</sequence>
<dbReference type="AlphaFoldDB" id="A0AAN6N929"/>
<evidence type="ECO:0000313" key="3">
    <source>
        <dbReference type="Proteomes" id="UP001303473"/>
    </source>
</evidence>
<feature type="compositionally biased region" description="Pro residues" evidence="1">
    <location>
        <begin position="149"/>
        <end position="160"/>
    </location>
</feature>
<dbReference type="EMBL" id="MU853796">
    <property type="protein sequence ID" value="KAK3940438.1"/>
    <property type="molecule type" value="Genomic_DNA"/>
</dbReference>
<protein>
    <recommendedName>
        <fullName evidence="4">SH3 domain-containing protein</fullName>
    </recommendedName>
</protein>
<comment type="caution">
    <text evidence="2">The sequence shown here is derived from an EMBL/GenBank/DDBJ whole genome shotgun (WGS) entry which is preliminary data.</text>
</comment>
<name>A0AAN6N929_9PEZI</name>
<feature type="compositionally biased region" description="Low complexity" evidence="1">
    <location>
        <begin position="161"/>
        <end position="175"/>
    </location>
</feature>
<feature type="compositionally biased region" description="Basic and acidic residues" evidence="1">
    <location>
        <begin position="297"/>
        <end position="314"/>
    </location>
</feature>
<feature type="region of interest" description="Disordered" evidence="1">
    <location>
        <begin position="149"/>
        <end position="254"/>
    </location>
</feature>
<accession>A0AAN6N929</accession>
<proteinExistence type="predicted"/>
<dbReference type="Proteomes" id="UP001303473">
    <property type="component" value="Unassembled WGS sequence"/>
</dbReference>
<evidence type="ECO:0000256" key="1">
    <source>
        <dbReference type="SAM" id="MobiDB-lite"/>
    </source>
</evidence>
<keyword evidence="3" id="KW-1185">Reference proteome</keyword>
<evidence type="ECO:0000313" key="2">
    <source>
        <dbReference type="EMBL" id="KAK3940438.1"/>
    </source>
</evidence>
<feature type="region of interest" description="Disordered" evidence="1">
    <location>
        <begin position="267"/>
        <end position="320"/>
    </location>
</feature>